<keyword evidence="1" id="KW-0812">Transmembrane</keyword>
<keyword evidence="1" id="KW-1133">Transmembrane helix</keyword>
<name>A0A444PZC5_9MICO</name>
<dbReference type="EMBL" id="RZNB01000001">
    <property type="protein sequence ID" value="RWZ53250.1"/>
    <property type="molecule type" value="Genomic_DNA"/>
</dbReference>
<gene>
    <name evidence="2" type="ORF">ELQ90_01760</name>
</gene>
<feature type="transmembrane region" description="Helical" evidence="1">
    <location>
        <begin position="75"/>
        <end position="97"/>
    </location>
</feature>
<comment type="caution">
    <text evidence="2">The sequence shown here is derived from an EMBL/GenBank/DDBJ whole genome shotgun (WGS) entry which is preliminary data.</text>
</comment>
<dbReference type="AlphaFoldDB" id="A0A444PZC5"/>
<feature type="transmembrane region" description="Helical" evidence="1">
    <location>
        <begin position="43"/>
        <end position="63"/>
    </location>
</feature>
<evidence type="ECO:0000313" key="2">
    <source>
        <dbReference type="EMBL" id="RWZ53250.1"/>
    </source>
</evidence>
<keyword evidence="1" id="KW-0472">Membrane</keyword>
<reference evidence="2 3" key="1">
    <citation type="submission" date="2018-12" db="EMBL/GenBank/DDBJ databases">
        <authorList>
            <person name="Li F."/>
        </authorList>
    </citation>
    <scope>NUCLEOTIDE SEQUENCE [LARGE SCALE GENOMIC DNA]</scope>
    <source>
        <strain evidence="2 3">11W25H-1</strain>
    </source>
</reference>
<dbReference type="Proteomes" id="UP000288547">
    <property type="component" value="Unassembled WGS sequence"/>
</dbReference>
<accession>A0A444PZC5</accession>
<keyword evidence="3" id="KW-1185">Reference proteome</keyword>
<sequence>MSVVGVIVMIVGWNWFGLAHEEEMTEQPKAVSAGSTMAGWGAVVGGVPLVAAHMVGLVLLAIVAVRGRVRRWTGFVYAVLAVALASGVGIAVAQVLWAGELFMMGVDGARP</sequence>
<evidence type="ECO:0000313" key="3">
    <source>
        <dbReference type="Proteomes" id="UP000288547"/>
    </source>
</evidence>
<proteinExistence type="predicted"/>
<protein>
    <submittedName>
        <fullName evidence="2">Uncharacterized protein</fullName>
    </submittedName>
</protein>
<evidence type="ECO:0000256" key="1">
    <source>
        <dbReference type="SAM" id="Phobius"/>
    </source>
</evidence>
<organism evidence="2 3">
    <name type="scientific">Labedella phragmitis</name>
    <dbReference type="NCBI Taxonomy" id="2498849"/>
    <lineage>
        <taxon>Bacteria</taxon>
        <taxon>Bacillati</taxon>
        <taxon>Actinomycetota</taxon>
        <taxon>Actinomycetes</taxon>
        <taxon>Micrococcales</taxon>
        <taxon>Microbacteriaceae</taxon>
        <taxon>Labedella</taxon>
    </lineage>
</organism>